<dbReference type="AlphaFoldDB" id="A0A3B0Y1M9"/>
<evidence type="ECO:0000313" key="2">
    <source>
        <dbReference type="EMBL" id="VAW74585.1"/>
    </source>
</evidence>
<feature type="domain" description="Transposase DDE" evidence="1">
    <location>
        <begin position="15"/>
        <end position="46"/>
    </location>
</feature>
<name>A0A3B0Y1M9_9ZZZZ</name>
<dbReference type="EMBL" id="UOFN01000037">
    <property type="protein sequence ID" value="VAW74585.1"/>
    <property type="molecule type" value="Genomic_DNA"/>
</dbReference>
<gene>
    <name evidence="2" type="ORF">MNBD_GAMMA15-1094</name>
</gene>
<dbReference type="InterPro" id="IPR025668">
    <property type="entry name" value="Tnp_DDE_dom"/>
</dbReference>
<accession>A0A3B0Y1M9</accession>
<evidence type="ECO:0000259" key="1">
    <source>
        <dbReference type="Pfam" id="PF13751"/>
    </source>
</evidence>
<dbReference type="Pfam" id="PF13751">
    <property type="entry name" value="DDE_Tnp_1_6"/>
    <property type="match status" value="1"/>
</dbReference>
<sequence>MTNERDNFVDKHRLSNKGLTKFTLRGKTKVQCQLKLYCLVHNIEKIKNYGKIAA</sequence>
<reference evidence="2" key="1">
    <citation type="submission" date="2018-06" db="EMBL/GenBank/DDBJ databases">
        <authorList>
            <person name="Zhirakovskaya E."/>
        </authorList>
    </citation>
    <scope>NUCLEOTIDE SEQUENCE</scope>
</reference>
<organism evidence="2">
    <name type="scientific">hydrothermal vent metagenome</name>
    <dbReference type="NCBI Taxonomy" id="652676"/>
    <lineage>
        <taxon>unclassified sequences</taxon>
        <taxon>metagenomes</taxon>
        <taxon>ecological metagenomes</taxon>
    </lineage>
</organism>
<proteinExistence type="predicted"/>
<protein>
    <submittedName>
        <fullName evidence="2">Mobile element protein</fullName>
    </submittedName>
</protein>